<reference evidence="2" key="2">
    <citation type="submission" date="2023-04" db="EMBL/GenBank/DDBJ databases">
        <authorList>
            <person name="Bu L."/>
            <person name="Lu L."/>
            <person name="Laidemitt M.R."/>
            <person name="Zhang S.M."/>
            <person name="Mutuku M."/>
            <person name="Mkoji G."/>
            <person name="Steinauer M."/>
            <person name="Loker E.S."/>
        </authorList>
    </citation>
    <scope>NUCLEOTIDE SEQUENCE</scope>
    <source>
        <strain evidence="2">KasaAsao</strain>
        <tissue evidence="2">Whole Snail</tissue>
    </source>
</reference>
<keyword evidence="2" id="KW-0808">Transferase</keyword>
<feature type="region of interest" description="Disordered" evidence="1">
    <location>
        <begin position="74"/>
        <end position="98"/>
    </location>
</feature>
<comment type="caution">
    <text evidence="2">The sequence shown here is derived from an EMBL/GenBank/DDBJ whole genome shotgun (WGS) entry which is preliminary data.</text>
</comment>
<feature type="compositionally biased region" description="Polar residues" evidence="1">
    <location>
        <begin position="312"/>
        <end position="331"/>
    </location>
</feature>
<feature type="compositionally biased region" description="Low complexity" evidence="1">
    <location>
        <begin position="184"/>
        <end position="193"/>
    </location>
</feature>
<sequence>MKKIVRGNDNEKLDKKKRKQNSETSLEHIENKEDFRSSWARDQTDDVSADRKNSEHRFDAVKDLLSAACKGEDFEASEQVPTPTPILNPKSSSPSLPTARNAFCDVKVKSTTSDVTSYKENILQAAVGAETAQSSSSDIKEGSRKSTKKGTKKKRTSSSRSKKSADEGSREKSKDSSKKHVFNVSKKSPVRSPKSGEVKAKKKSSKSKDIHGDDNSTSEGKPEKTKTKKSEKSGEKKKKKKKREEVEQDHSEKDDDSSLKQVSSSAPVQIPSCERSRSPTPGSSPAFRSASPTAVSSKSRLKDSKRKKTSKNDMSSDSESQAAERSNSLNTDLPIEKSEKTRKMRKKSCSVSSADNIVNSSSVKDLGLRNLFRYLWITSHQISR</sequence>
<keyword evidence="2" id="KW-0418">Kinase</keyword>
<protein>
    <submittedName>
        <fullName evidence="2">Myosin light chain kinase</fullName>
    </submittedName>
</protein>
<keyword evidence="3" id="KW-1185">Reference proteome</keyword>
<dbReference type="AlphaFoldDB" id="A0AAD8B8W5"/>
<feature type="region of interest" description="Disordered" evidence="1">
    <location>
        <begin position="126"/>
        <end position="356"/>
    </location>
</feature>
<feature type="compositionally biased region" description="Basic and acidic residues" evidence="1">
    <location>
        <begin position="206"/>
        <end position="234"/>
    </location>
</feature>
<feature type="compositionally biased region" description="Basic and acidic residues" evidence="1">
    <location>
        <begin position="163"/>
        <end position="178"/>
    </location>
</feature>
<feature type="compositionally biased region" description="Basic and acidic residues" evidence="1">
    <location>
        <begin position="1"/>
        <end position="14"/>
    </location>
</feature>
<feature type="compositionally biased region" description="Basic and acidic residues" evidence="1">
    <location>
        <begin position="243"/>
        <end position="258"/>
    </location>
</feature>
<evidence type="ECO:0000313" key="2">
    <source>
        <dbReference type="EMBL" id="KAK0050172.1"/>
    </source>
</evidence>
<evidence type="ECO:0000256" key="1">
    <source>
        <dbReference type="SAM" id="MobiDB-lite"/>
    </source>
</evidence>
<feature type="compositionally biased region" description="Basic residues" evidence="1">
    <location>
        <begin position="145"/>
        <end position="162"/>
    </location>
</feature>
<reference evidence="2" key="1">
    <citation type="journal article" date="2023" name="PLoS Negl. Trop. Dis.">
        <title>A genome sequence for Biomphalaria pfeifferi, the major vector snail for the human-infecting parasite Schistosoma mansoni.</title>
        <authorList>
            <person name="Bu L."/>
            <person name="Lu L."/>
            <person name="Laidemitt M.R."/>
            <person name="Zhang S.M."/>
            <person name="Mutuku M."/>
            <person name="Mkoji G."/>
            <person name="Steinauer M."/>
            <person name="Loker E.S."/>
        </authorList>
    </citation>
    <scope>NUCLEOTIDE SEQUENCE</scope>
    <source>
        <strain evidence="2">KasaAsao</strain>
    </source>
</reference>
<gene>
    <name evidence="2" type="ORF">Bpfe_020390</name>
</gene>
<feature type="compositionally biased region" description="Polar residues" evidence="1">
    <location>
        <begin position="89"/>
        <end position="98"/>
    </location>
</feature>
<feature type="region of interest" description="Disordered" evidence="1">
    <location>
        <begin position="1"/>
        <end position="30"/>
    </location>
</feature>
<dbReference type="GO" id="GO:0016301">
    <property type="term" value="F:kinase activity"/>
    <property type="evidence" value="ECO:0007669"/>
    <property type="project" value="UniProtKB-KW"/>
</dbReference>
<name>A0AAD8B8W5_BIOPF</name>
<accession>A0AAD8B8W5</accession>
<dbReference type="Proteomes" id="UP001233172">
    <property type="component" value="Unassembled WGS sequence"/>
</dbReference>
<organism evidence="2 3">
    <name type="scientific">Biomphalaria pfeifferi</name>
    <name type="common">Bloodfluke planorb</name>
    <name type="synonym">Freshwater snail</name>
    <dbReference type="NCBI Taxonomy" id="112525"/>
    <lineage>
        <taxon>Eukaryota</taxon>
        <taxon>Metazoa</taxon>
        <taxon>Spiralia</taxon>
        <taxon>Lophotrochozoa</taxon>
        <taxon>Mollusca</taxon>
        <taxon>Gastropoda</taxon>
        <taxon>Heterobranchia</taxon>
        <taxon>Euthyneura</taxon>
        <taxon>Panpulmonata</taxon>
        <taxon>Hygrophila</taxon>
        <taxon>Lymnaeoidea</taxon>
        <taxon>Planorbidae</taxon>
        <taxon>Biomphalaria</taxon>
    </lineage>
</organism>
<evidence type="ECO:0000313" key="3">
    <source>
        <dbReference type="Proteomes" id="UP001233172"/>
    </source>
</evidence>
<dbReference type="EMBL" id="JASAOG010000117">
    <property type="protein sequence ID" value="KAK0050172.1"/>
    <property type="molecule type" value="Genomic_DNA"/>
</dbReference>
<proteinExistence type="predicted"/>